<proteinExistence type="predicted"/>
<comment type="caution">
    <text evidence="1">The sequence shown here is derived from an EMBL/GenBank/DDBJ whole genome shotgun (WGS) entry which is preliminary data.</text>
</comment>
<keyword evidence="2" id="KW-1185">Reference proteome</keyword>
<reference evidence="1" key="1">
    <citation type="submission" date="2024-05" db="EMBL/GenBank/DDBJ databases">
        <title>30 novel species of actinomycetes from the DSMZ collection.</title>
        <authorList>
            <person name="Nouioui I."/>
        </authorList>
    </citation>
    <scope>NUCLEOTIDE SEQUENCE</scope>
    <source>
        <strain evidence="1">DSM 41529</strain>
    </source>
</reference>
<gene>
    <name evidence="1" type="ORF">RND15_44290</name>
</gene>
<accession>A0ABU2XUL3</accession>
<evidence type="ECO:0000313" key="2">
    <source>
        <dbReference type="Proteomes" id="UP001180754"/>
    </source>
</evidence>
<organism evidence="1 2">
    <name type="scientific">Streptomyces lonegramiae</name>
    <dbReference type="NCBI Taxonomy" id="3075524"/>
    <lineage>
        <taxon>Bacteria</taxon>
        <taxon>Bacillati</taxon>
        <taxon>Actinomycetota</taxon>
        <taxon>Actinomycetes</taxon>
        <taxon>Kitasatosporales</taxon>
        <taxon>Streptomycetaceae</taxon>
        <taxon>Streptomyces</taxon>
    </lineage>
</organism>
<evidence type="ECO:0000313" key="1">
    <source>
        <dbReference type="EMBL" id="MDT0549620.1"/>
    </source>
</evidence>
<sequence length="97" mass="10208">MQLHGDHGYSGLVRVRECAGGADGGVSDGRHPQVDRCRAPGDEVVELGEFLLCSGKADLETLDLTAPAFALRFGDAGDQVVADVDQPSSLGRVRSKE</sequence>
<dbReference type="Proteomes" id="UP001180754">
    <property type="component" value="Unassembled WGS sequence"/>
</dbReference>
<name>A0ABU2XUL3_9ACTN</name>
<dbReference type="EMBL" id="JAVRFD010000035">
    <property type="protein sequence ID" value="MDT0549620.1"/>
    <property type="molecule type" value="Genomic_DNA"/>
</dbReference>
<protein>
    <submittedName>
        <fullName evidence="1">Uncharacterized protein</fullName>
    </submittedName>
</protein>
<dbReference type="RefSeq" id="WP_311730182.1">
    <property type="nucleotide sequence ID" value="NZ_JAVRFD010000035.1"/>
</dbReference>